<name>A0A6J5NJU9_9CAUD</name>
<dbReference type="EMBL" id="LR796659">
    <property type="protein sequence ID" value="CAB4157148.1"/>
    <property type="molecule type" value="Genomic_DNA"/>
</dbReference>
<sequence>MALPSKTVEIGFDLSASGAPFFTLDDPVAGVLDNTDFTLGGTLFYDVTDYVITINSQRGRNRELDKYNAGSLEVVFDNTTRIFDPLYEESPYYGQIIPHREIRVKSNGTAVFYGVIDDWNLNYNPSGDNQAVALASDGFTLLATQALSAHTATPELPGARIEAVLDRPEVNWPASARNIDAGQVNLQGDTVSEGTGALTYLQVVEQTEAGSLFISKDGNITFQDSLTGPSSSTSVDLTDDGTGIPFSGISVVYGSELLYNRVVVTRENGTPQTSEDTDSQAAYGISTLNLTGLLFDSDSDALALAQFLVGQYSEPEYRFDSLTVQMSELTTAQQNQLLTLELTDQVRIKFTPNNIGSQIVKYAEITGIEHRVGIFVHELTFRFSTLDYAAFVLDDPSFGVLAGVTTYDLSSVTYDNNAINYDGNDLGFSNRLGA</sequence>
<gene>
    <name evidence="1" type="ORF">UFOVP688_4</name>
</gene>
<accession>A0A6J5NJU9</accession>
<protein>
    <submittedName>
        <fullName evidence="1">Uncharacterized protein</fullName>
    </submittedName>
</protein>
<proteinExistence type="predicted"/>
<evidence type="ECO:0000313" key="1">
    <source>
        <dbReference type="EMBL" id="CAB4157148.1"/>
    </source>
</evidence>
<reference evidence="1" key="1">
    <citation type="submission" date="2020-04" db="EMBL/GenBank/DDBJ databases">
        <authorList>
            <person name="Chiriac C."/>
            <person name="Salcher M."/>
            <person name="Ghai R."/>
            <person name="Kavagutti S V."/>
        </authorList>
    </citation>
    <scope>NUCLEOTIDE SEQUENCE</scope>
</reference>
<organism evidence="1">
    <name type="scientific">uncultured Caudovirales phage</name>
    <dbReference type="NCBI Taxonomy" id="2100421"/>
    <lineage>
        <taxon>Viruses</taxon>
        <taxon>Duplodnaviria</taxon>
        <taxon>Heunggongvirae</taxon>
        <taxon>Uroviricota</taxon>
        <taxon>Caudoviricetes</taxon>
        <taxon>Peduoviridae</taxon>
        <taxon>Maltschvirus</taxon>
        <taxon>Maltschvirus maltsch</taxon>
    </lineage>
</organism>